<evidence type="ECO:0000256" key="1">
    <source>
        <dbReference type="ARBA" id="ARBA00022679"/>
    </source>
</evidence>
<keyword evidence="2" id="KW-0012">Acyltransferase</keyword>
<evidence type="ECO:0000256" key="2">
    <source>
        <dbReference type="ARBA" id="ARBA00023315"/>
    </source>
</evidence>
<dbReference type="InterPro" id="IPR013751">
    <property type="entry name" value="ACP_syn_III_N"/>
</dbReference>
<reference evidence="5" key="1">
    <citation type="journal article" date="2014" name="Int. J. Syst. Evol. Microbiol.">
        <title>Complete genome sequence of Corynebacterium casei LMG S-19264T (=DSM 44701T), isolated from a smear-ripened cheese.</title>
        <authorList>
            <consortium name="US DOE Joint Genome Institute (JGI-PGF)"/>
            <person name="Walter F."/>
            <person name="Albersmeier A."/>
            <person name="Kalinowski J."/>
            <person name="Ruckert C."/>
        </authorList>
    </citation>
    <scope>NUCLEOTIDE SEQUENCE</scope>
    <source>
        <strain evidence="5">CGMCC 4.7299</strain>
    </source>
</reference>
<dbReference type="InterPro" id="IPR013747">
    <property type="entry name" value="ACP_syn_III_C"/>
</dbReference>
<dbReference type="GO" id="GO:0004315">
    <property type="term" value="F:3-oxoacyl-[acyl-carrier-protein] synthase activity"/>
    <property type="evidence" value="ECO:0007669"/>
    <property type="project" value="InterPro"/>
</dbReference>
<organism evidence="5 6">
    <name type="scientific">Mangrovihabitans endophyticus</name>
    <dbReference type="NCBI Taxonomy" id="1751298"/>
    <lineage>
        <taxon>Bacteria</taxon>
        <taxon>Bacillati</taxon>
        <taxon>Actinomycetota</taxon>
        <taxon>Actinomycetes</taxon>
        <taxon>Micromonosporales</taxon>
        <taxon>Micromonosporaceae</taxon>
        <taxon>Mangrovihabitans</taxon>
    </lineage>
</organism>
<dbReference type="Proteomes" id="UP000656042">
    <property type="component" value="Unassembled WGS sequence"/>
</dbReference>
<evidence type="ECO:0000259" key="3">
    <source>
        <dbReference type="Pfam" id="PF08541"/>
    </source>
</evidence>
<proteinExistence type="predicted"/>
<keyword evidence="6" id="KW-1185">Reference proteome</keyword>
<sequence length="322" mass="34027">MLRVKSTYLQDLAFSLGAIGGSVKDAEREGLLRSSADDLAAAGFDRHHRCPPDETAYDLARAAVTGLDVADGVDAIIYSTCLPGNGSVGDPAAFAADRDVKHLMEFPASRLQADFGLGSAVVFGLSQQGCTGMLGALRLADALLARESGWSRVLCVAADRFPADAVYEQSYNLISDGAAACVVSAAPPGLRLVAAHQITNGGLHAATDDESVGTFFSYVPRLVRDCLSRAGLTIGDIDWVVPQNTNHNAWQILARLLGVDPSKVWQKSLPETAHAISADNIINLKSLRNAGRIRPGERILLVMAGHGLNWQAVVLEATEGLA</sequence>
<dbReference type="Gene3D" id="3.40.47.10">
    <property type="match status" value="2"/>
</dbReference>
<dbReference type="SUPFAM" id="SSF53901">
    <property type="entry name" value="Thiolase-like"/>
    <property type="match status" value="1"/>
</dbReference>
<evidence type="ECO:0000259" key="4">
    <source>
        <dbReference type="Pfam" id="PF08545"/>
    </source>
</evidence>
<dbReference type="GO" id="GO:0006633">
    <property type="term" value="P:fatty acid biosynthetic process"/>
    <property type="evidence" value="ECO:0007669"/>
    <property type="project" value="InterPro"/>
</dbReference>
<evidence type="ECO:0000313" key="6">
    <source>
        <dbReference type="Proteomes" id="UP000656042"/>
    </source>
</evidence>
<name>A0A8J3BWJ4_9ACTN</name>
<dbReference type="PANTHER" id="PTHR34069:SF2">
    <property type="entry name" value="BETA-KETOACYL-[ACYL-CARRIER-PROTEIN] SYNTHASE III"/>
    <property type="match status" value="1"/>
</dbReference>
<protein>
    <submittedName>
        <fullName evidence="5">3-oxoacyl-[acyl-carrier-protein] synthase 3</fullName>
    </submittedName>
</protein>
<dbReference type="PANTHER" id="PTHR34069">
    <property type="entry name" value="3-OXOACYL-[ACYL-CARRIER-PROTEIN] SYNTHASE 3"/>
    <property type="match status" value="1"/>
</dbReference>
<evidence type="ECO:0000313" key="5">
    <source>
        <dbReference type="EMBL" id="GGK74778.1"/>
    </source>
</evidence>
<dbReference type="Pfam" id="PF08545">
    <property type="entry name" value="ACP_syn_III"/>
    <property type="match status" value="1"/>
</dbReference>
<dbReference type="GO" id="GO:0044550">
    <property type="term" value="P:secondary metabolite biosynthetic process"/>
    <property type="evidence" value="ECO:0007669"/>
    <property type="project" value="TreeGrafter"/>
</dbReference>
<feature type="domain" description="Beta-ketoacyl-[acyl-carrier-protein] synthase III N-terminal" evidence="4">
    <location>
        <begin position="127"/>
        <end position="201"/>
    </location>
</feature>
<reference evidence="5" key="2">
    <citation type="submission" date="2020-09" db="EMBL/GenBank/DDBJ databases">
        <authorList>
            <person name="Sun Q."/>
            <person name="Zhou Y."/>
        </authorList>
    </citation>
    <scope>NUCLEOTIDE SEQUENCE</scope>
    <source>
        <strain evidence="5">CGMCC 4.7299</strain>
    </source>
</reference>
<keyword evidence="1" id="KW-0808">Transferase</keyword>
<dbReference type="AlphaFoldDB" id="A0A8J3BWJ4"/>
<dbReference type="EMBL" id="BMMX01000001">
    <property type="protein sequence ID" value="GGK74778.1"/>
    <property type="molecule type" value="Genomic_DNA"/>
</dbReference>
<dbReference type="InterPro" id="IPR016039">
    <property type="entry name" value="Thiolase-like"/>
</dbReference>
<gene>
    <name evidence="5" type="primary">fabH</name>
    <name evidence="5" type="ORF">GCM10012284_05890</name>
</gene>
<accession>A0A8J3BWJ4</accession>
<feature type="domain" description="Beta-ketoacyl-[acyl-carrier-protein] synthase III C-terminal" evidence="3">
    <location>
        <begin position="227"/>
        <end position="316"/>
    </location>
</feature>
<dbReference type="Pfam" id="PF08541">
    <property type="entry name" value="ACP_syn_III_C"/>
    <property type="match status" value="1"/>
</dbReference>
<comment type="caution">
    <text evidence="5">The sequence shown here is derived from an EMBL/GenBank/DDBJ whole genome shotgun (WGS) entry which is preliminary data.</text>
</comment>